<dbReference type="Pfam" id="PF04326">
    <property type="entry name" value="SLFN_AlbA_2"/>
    <property type="match status" value="1"/>
</dbReference>
<dbReference type="Gene3D" id="3.30.565.60">
    <property type="match status" value="1"/>
</dbReference>
<sequence>MNSSMTAEGAMMIRLRESATVEFKRQLNDAVKREIIAFANTEGGDLYIGIDDDGTPVGVDDPDGTMGAVGDMIRNTIKPDLTAYTTIACDSMEDMDGTERSVVHVTVLRGTKQPYYLSAKGLRPTGIFIRHGVSAVPAGEERIRQMIREADGTSFDAAVSIDQDLTFNYAVNVFQRQHLAWGEAQQRSLGMINEDGLYTNAAALLSDQCRHSVKCAVYQGTTKSRFLARQEFRGSLLQQLDEASRYLELNNPVRSEIVGLYRNDSYAYPPSALREALLNAVAHRDYDYSGPTLISVFADRMEFVSLGGLVKGITLTDLTNGISQPRNRTLADILYRLELIESYGSGIPKIMEEYEGNGMAPTIRITPGAFTLSLPRLDDHPDSPGGLTSTNGGAPPRIGDRRTSRDLFPAGPPIHIEGDVQTAVLAGYPTGKDVQTLALAPAAHTPATITLNRINDETDGAAAPLPQASSTLEEVTLALITESQSGMSRMEVQQRLGINKNRAAYVLRKLEHEGSIVATGNARSTRYVAA</sequence>
<reference evidence="3 4" key="2">
    <citation type="journal article" date="2021" name="Syst. Appl. Microbiol.">
        <title>Phylogenetic classification of ten novel species belonging to the genus Bifidobacterium comprising B. phasiani sp. nov., B. pongonis sp. nov., B. saguinibicoloris sp. nov., B. colobi sp. nov., B. simiiventris sp. nov., B. santillanense sp. nov., B. miconis sp. nov., B. amazonense sp. nov., B. pluvialisilvae sp. nov., and B. miconisargentati sp. nov.</title>
        <authorList>
            <person name="Lugli G.A."/>
            <person name="Calvete-Torre I."/>
            <person name="Alessandri G."/>
            <person name="Milani C."/>
            <person name="Turroni F."/>
            <person name="Laiolo P."/>
            <person name="Ossiprandi M.C."/>
            <person name="Margolles A."/>
            <person name="Ruiz L."/>
            <person name="Ventura M."/>
        </authorList>
    </citation>
    <scope>NUCLEOTIDE SEQUENCE [LARGE SCALE GENOMIC DNA]</scope>
    <source>
        <strain evidence="3 4">MA1</strain>
    </source>
</reference>
<dbReference type="InterPro" id="IPR038461">
    <property type="entry name" value="Schlafen_AlbA_2_dom_sf"/>
</dbReference>
<comment type="caution">
    <text evidence="3">The sequence shown here is derived from an EMBL/GenBank/DDBJ whole genome shotgun (WGS) entry which is preliminary data.</text>
</comment>
<dbReference type="EMBL" id="JAFEJT020000070">
    <property type="protein sequence ID" value="MCH9276986.1"/>
    <property type="molecule type" value="Genomic_DNA"/>
</dbReference>
<dbReference type="Pfam" id="PF13749">
    <property type="entry name" value="HATPase_c_4"/>
    <property type="match status" value="1"/>
</dbReference>
<evidence type="ECO:0000259" key="2">
    <source>
        <dbReference type="Pfam" id="PF04326"/>
    </source>
</evidence>
<keyword evidence="4" id="KW-1185">Reference proteome</keyword>
<feature type="region of interest" description="Disordered" evidence="1">
    <location>
        <begin position="374"/>
        <end position="406"/>
    </location>
</feature>
<reference evidence="3 4" key="1">
    <citation type="journal article" date="2021" name="Environ. Microbiol.">
        <title>Genetic insights into the dark matter of the mammalian gut microbiota through targeted genome reconstruction.</title>
        <authorList>
            <person name="Lugli G.A."/>
            <person name="Alessandri G."/>
            <person name="Milani C."/>
            <person name="Viappiani A."/>
            <person name="Fontana F."/>
            <person name="Tarracchini C."/>
            <person name="Mancabelli L."/>
            <person name="Argentini C."/>
            <person name="Ruiz L."/>
            <person name="Margolles A."/>
            <person name="van Sinderen D."/>
            <person name="Turroni F."/>
            <person name="Ventura M."/>
        </authorList>
    </citation>
    <scope>NUCLEOTIDE SEQUENCE [LARGE SCALE GENOMIC DNA]</scope>
    <source>
        <strain evidence="3 4">MA1</strain>
    </source>
</reference>
<name>A0ABS9VYJ3_9BIFI</name>
<protein>
    <submittedName>
        <fullName evidence="3">DNA binding domain-containing protein</fullName>
    </submittedName>
</protein>
<accession>A0ABS9VYJ3</accession>
<evidence type="ECO:0000313" key="4">
    <source>
        <dbReference type="Proteomes" id="UP000710815"/>
    </source>
</evidence>
<organism evidence="3 4">
    <name type="scientific">Bifidobacterium amazonense</name>
    <dbReference type="NCBI Taxonomy" id="2809027"/>
    <lineage>
        <taxon>Bacteria</taxon>
        <taxon>Bacillati</taxon>
        <taxon>Actinomycetota</taxon>
        <taxon>Actinomycetes</taxon>
        <taxon>Bifidobacteriales</taxon>
        <taxon>Bifidobacteriaceae</taxon>
        <taxon>Bifidobacterium</taxon>
    </lineage>
</organism>
<feature type="domain" description="Schlafen AlbA-2" evidence="2">
    <location>
        <begin position="17"/>
        <end position="135"/>
    </location>
</feature>
<dbReference type="RefSeq" id="WP_241514902.1">
    <property type="nucleotide sequence ID" value="NZ_JAFEJT020000070.1"/>
</dbReference>
<dbReference type="Proteomes" id="UP000710815">
    <property type="component" value="Unassembled WGS sequence"/>
</dbReference>
<gene>
    <name evidence="3" type="ORF">JS533_012040</name>
</gene>
<dbReference type="PANTHER" id="PTHR30595">
    <property type="entry name" value="GLPR-RELATED TRANSCRIPTIONAL REPRESSOR"/>
    <property type="match status" value="1"/>
</dbReference>
<evidence type="ECO:0000313" key="3">
    <source>
        <dbReference type="EMBL" id="MCH9276986.1"/>
    </source>
</evidence>
<evidence type="ECO:0000256" key="1">
    <source>
        <dbReference type="SAM" id="MobiDB-lite"/>
    </source>
</evidence>
<dbReference type="Gene3D" id="1.10.10.10">
    <property type="entry name" value="Winged helix-like DNA-binding domain superfamily/Winged helix DNA-binding domain"/>
    <property type="match status" value="1"/>
</dbReference>
<proteinExistence type="predicted"/>
<dbReference type="InterPro" id="IPR038475">
    <property type="entry name" value="RecG_C_sf"/>
</dbReference>
<dbReference type="PANTHER" id="PTHR30595:SF6">
    <property type="entry name" value="SCHLAFEN ALBA-2 DOMAIN-CONTAINING PROTEIN"/>
    <property type="match status" value="1"/>
</dbReference>
<dbReference type="Gene3D" id="3.30.950.30">
    <property type="entry name" value="Schlafen, AAA domain"/>
    <property type="match status" value="1"/>
</dbReference>
<dbReference type="InterPro" id="IPR036388">
    <property type="entry name" value="WH-like_DNA-bd_sf"/>
</dbReference>
<dbReference type="InterPro" id="IPR007421">
    <property type="entry name" value="Schlafen_AlbA_2_dom"/>
</dbReference>